<reference evidence="3 4" key="1">
    <citation type="submission" date="2014-08" db="EMBL/GenBank/DDBJ databases">
        <title>Genomic and Phenotypic Diversity of Colwellia psychrerythraea strains from Disparate Marine Basins.</title>
        <authorList>
            <person name="Techtmann S.M."/>
            <person name="Stelling S.C."/>
            <person name="Utturkar S.M."/>
            <person name="Alshibli N."/>
            <person name="Harris A."/>
            <person name="Brown S.D."/>
            <person name="Hazen T.C."/>
        </authorList>
    </citation>
    <scope>NUCLEOTIDE SEQUENCE [LARGE SCALE GENOMIC DNA]</scope>
    <source>
        <strain evidence="3 4">ND2E</strain>
    </source>
</reference>
<dbReference type="PATRIC" id="fig|28229.4.peg.1586"/>
<sequence precursor="true">MKTSIIKLFITLSLSLFLMSNVSAENMKKLGSMNVHYMAIGSTFFTPEIAKVYGITRSRYNGLINISVLDNSQKNTPSKTVSITGKAKNNLGQFKDLAFKEVKEGGAIYYLAQVNYSNEETIHFDIMINDGKEKQQLKFSQTFYVD</sequence>
<keyword evidence="1" id="KW-0732">Signal</keyword>
<dbReference type="AlphaFoldDB" id="A0A099KSB4"/>
<evidence type="ECO:0000313" key="3">
    <source>
        <dbReference type="EMBL" id="KGJ93090.1"/>
    </source>
</evidence>
<accession>A0A099KSB4</accession>
<dbReference type="RefSeq" id="WP_052056403.1">
    <property type="nucleotide sequence ID" value="NZ_JQED01000015.1"/>
</dbReference>
<dbReference type="InterPro" id="IPR025218">
    <property type="entry name" value="DUF4426"/>
</dbReference>
<gene>
    <name evidence="3" type="ORF">ND2E_2556</name>
</gene>
<feature type="domain" description="DUF4426" evidence="2">
    <location>
        <begin position="28"/>
        <end position="146"/>
    </location>
</feature>
<proteinExistence type="predicted"/>
<dbReference type="Pfam" id="PF14467">
    <property type="entry name" value="DUF4426"/>
    <property type="match status" value="1"/>
</dbReference>
<feature type="signal peptide" evidence="1">
    <location>
        <begin position="1"/>
        <end position="24"/>
    </location>
</feature>
<organism evidence="3 4">
    <name type="scientific">Colwellia psychrerythraea</name>
    <name type="common">Vibrio psychroerythus</name>
    <dbReference type="NCBI Taxonomy" id="28229"/>
    <lineage>
        <taxon>Bacteria</taxon>
        <taxon>Pseudomonadati</taxon>
        <taxon>Pseudomonadota</taxon>
        <taxon>Gammaproteobacteria</taxon>
        <taxon>Alteromonadales</taxon>
        <taxon>Colwelliaceae</taxon>
        <taxon>Colwellia</taxon>
    </lineage>
</organism>
<dbReference type="EMBL" id="JQED01000015">
    <property type="protein sequence ID" value="KGJ93090.1"/>
    <property type="molecule type" value="Genomic_DNA"/>
</dbReference>
<comment type="caution">
    <text evidence="3">The sequence shown here is derived from an EMBL/GenBank/DDBJ whole genome shotgun (WGS) entry which is preliminary data.</text>
</comment>
<feature type="chain" id="PRO_5001957536" description="DUF4426 domain-containing protein" evidence="1">
    <location>
        <begin position="25"/>
        <end position="146"/>
    </location>
</feature>
<dbReference type="Proteomes" id="UP000029843">
    <property type="component" value="Unassembled WGS sequence"/>
</dbReference>
<protein>
    <recommendedName>
        <fullName evidence="2">DUF4426 domain-containing protein</fullName>
    </recommendedName>
</protein>
<evidence type="ECO:0000313" key="4">
    <source>
        <dbReference type="Proteomes" id="UP000029843"/>
    </source>
</evidence>
<evidence type="ECO:0000259" key="2">
    <source>
        <dbReference type="Pfam" id="PF14467"/>
    </source>
</evidence>
<dbReference type="Gene3D" id="2.60.40.3340">
    <property type="entry name" value="Domain of unknown function DUF4426"/>
    <property type="match status" value="1"/>
</dbReference>
<evidence type="ECO:0000256" key="1">
    <source>
        <dbReference type="SAM" id="SignalP"/>
    </source>
</evidence>
<name>A0A099KSB4_COLPS</name>
<dbReference type="OrthoDB" id="8563353at2"/>